<dbReference type="AlphaFoldDB" id="A0AA36P165"/>
<evidence type="ECO:0000313" key="2">
    <source>
        <dbReference type="Proteomes" id="UP000019193"/>
    </source>
</evidence>
<keyword evidence="2" id="KW-1185">Reference proteome</keyword>
<protein>
    <submittedName>
        <fullName evidence="1">Uncharacterized protein</fullName>
    </submittedName>
</protein>
<organism evidence="1 2">
    <name type="scientific">Acinetobacter nosocomialis 28F</name>
    <dbReference type="NCBI Taxonomy" id="1147131"/>
    <lineage>
        <taxon>Bacteria</taxon>
        <taxon>Pseudomonadati</taxon>
        <taxon>Pseudomonadota</taxon>
        <taxon>Gammaproteobacteria</taxon>
        <taxon>Moraxellales</taxon>
        <taxon>Moraxellaceae</taxon>
        <taxon>Acinetobacter</taxon>
        <taxon>Acinetobacter calcoaceticus/baumannii complex</taxon>
    </lineage>
</organism>
<gene>
    <name evidence="1" type="ORF">ANICBIBUN_P1_18638</name>
</gene>
<evidence type="ECO:0000313" key="1">
    <source>
        <dbReference type="EMBL" id="CDI28395.1"/>
    </source>
</evidence>
<reference evidence="1 2" key="1">
    <citation type="submission" date="2013-06" db="EMBL/GenBank/DDBJ databases">
        <title>Comparative analysis of genomes of multi-drug Acinetobacter sp. from Colombian Hospitals.</title>
        <authorList>
            <person name="Barreto-Hernandez E."/>
            <person name="Gonzalez E.B."/>
            <person name="Cepeda L.A."/>
            <person name="Valenzuela E.M."/>
            <person name="Falquet L."/>
            <person name="Reguero M.T."/>
            <person name="Mantilla R."/>
        </authorList>
    </citation>
    <scope>NUCLEOTIDE SEQUENCE [LARGE SCALE GENOMIC DNA]</scope>
    <source>
        <strain evidence="1 2">28F</strain>
        <plasmid evidence="1">p1ANIBUN28F</plasmid>
    </source>
</reference>
<comment type="caution">
    <text evidence="1">The sequence shown here is derived from an EMBL/GenBank/DDBJ whole genome shotgun (WGS) entry which is preliminary data.</text>
</comment>
<accession>A0AA36P165</accession>
<name>A0AA36P165_ACINO</name>
<dbReference type="EMBL" id="CBSD020000107">
    <property type="protein sequence ID" value="CDI28395.1"/>
    <property type="molecule type" value="Genomic_DNA"/>
</dbReference>
<proteinExistence type="predicted"/>
<geneLocation type="plasmid" evidence="1">
    <name>p1ANIBUN28F</name>
</geneLocation>
<keyword evidence="1" id="KW-0614">Plasmid</keyword>
<sequence length="98" mass="10820">MDQIRPFPPTDFIDQADEEEAIRIVEKDYFLSLVLGLVGINGCSKVEKESKEAILSTLKDPDSAQFQNIKGYCGEVNSKNSYGGYSICNNLGSTLHSK</sequence>
<dbReference type="Proteomes" id="UP000019193">
    <property type="component" value="Unassembled WGS sequence"/>
</dbReference>